<keyword evidence="2" id="KW-0547">Nucleotide-binding</keyword>
<dbReference type="EMBL" id="WXEW01000007">
    <property type="protein sequence ID" value="NAS24853.1"/>
    <property type="molecule type" value="Genomic_DNA"/>
</dbReference>
<dbReference type="GO" id="GO:0003677">
    <property type="term" value="F:DNA binding"/>
    <property type="evidence" value="ECO:0007669"/>
    <property type="project" value="InterPro"/>
</dbReference>
<dbReference type="PANTHER" id="PTHR11070:SF45">
    <property type="entry name" value="DNA 3'-5' HELICASE"/>
    <property type="match status" value="1"/>
</dbReference>
<reference evidence="2 3" key="1">
    <citation type="submission" date="2020-01" db="EMBL/GenBank/DDBJ databases">
        <title>Herbidospora sp. NEAU-GS84 nov., a novel actinomycete isolated from soil.</title>
        <authorList>
            <person name="Han L."/>
        </authorList>
    </citation>
    <scope>NUCLEOTIDE SEQUENCE [LARGE SCALE GENOMIC DNA]</scope>
    <source>
        <strain evidence="2 3">NEAU-GS84</strain>
    </source>
</reference>
<dbReference type="Gene3D" id="3.40.50.300">
    <property type="entry name" value="P-loop containing nucleotide triphosphate hydrolases"/>
    <property type="match status" value="3"/>
</dbReference>
<dbReference type="RefSeq" id="WP_161481982.1">
    <property type="nucleotide sequence ID" value="NZ_WXEW01000007.1"/>
</dbReference>
<dbReference type="SUPFAM" id="SSF52540">
    <property type="entry name" value="P-loop containing nucleoside triphosphate hydrolases"/>
    <property type="match status" value="1"/>
</dbReference>
<evidence type="ECO:0000259" key="1">
    <source>
        <dbReference type="Pfam" id="PF13538"/>
    </source>
</evidence>
<dbReference type="PANTHER" id="PTHR11070">
    <property type="entry name" value="UVRD / RECB / PCRA DNA HELICASE FAMILY MEMBER"/>
    <property type="match status" value="1"/>
</dbReference>
<gene>
    <name evidence="2" type="ORF">GT755_24595</name>
</gene>
<sequence>MANRQVLELEQSRITQLYDRLDTVRRRTAEALRAEYAKGTSGGTHQARVEREVSAKEHARRLAQLNAVERGLCFGRIDDVLEETLYIGRVGLRNDDHETILVDWRAPAARPFYAATPSYPGTLVRRRHLRTKGRTVVGVDDEVFDLDREDVEGGFVGEAALLAALRRRRTGRMGDVVATIQTEQDRVIRSGLHGTLVVEGGPGTGKTVAALHRAAYLLYAYRETLERRGVLVVGPNTTFLRYISQVLPSLGETDVVLAGVGDLFPGVTATADDEPFQAVIKGDLGMVEAVAWAVADRQRVPEGDLEIHVDGMDLVVPHHLCVQARDRARRSGRPHNVARKLVVLDLLRALAIDETAKLDRPADDDELAYIRKVLWHEPPVRAAIDALWPVVTPQELVRGMLGKAPGDPWTIGDIPLLDEAAELLGEEPAPARRDDDRAEQELFAREVLTVTGVEEVEAALLADWNATPGEEVTTAQRAERDRKWIYGHVIVDEAQELSAMAWRMIMRRIPTRSMTIVGDIGQTGSPAGATSWGEMLDPYVSWRGERLTVNYRTPKDVMDAAAEVLKEVAPDQEPPISVRPPEEPPRVVKATRAGLNDVLRAEIAAAADELLADGEGRLAIITSGDRHAEVASLVPEAVTLDPLDSPVALLTVTTSKGLEFDGVIVVWPEELAGRDLYVAMTRATRRLVLIHERELPPPLAGLDK</sequence>
<dbReference type="InterPro" id="IPR027417">
    <property type="entry name" value="P-loop_NTPase"/>
</dbReference>
<dbReference type="InterPro" id="IPR027785">
    <property type="entry name" value="UvrD-like_helicase_C"/>
</dbReference>
<dbReference type="Proteomes" id="UP000479526">
    <property type="component" value="Unassembled WGS sequence"/>
</dbReference>
<dbReference type="AlphaFoldDB" id="A0A7C9N9D0"/>
<accession>A0A7C9N9D0</accession>
<comment type="caution">
    <text evidence="2">The sequence shown here is derived from an EMBL/GenBank/DDBJ whole genome shotgun (WGS) entry which is preliminary data.</text>
</comment>
<feature type="domain" description="UvrD-like helicase C-terminal" evidence="1">
    <location>
        <begin position="647"/>
        <end position="690"/>
    </location>
</feature>
<name>A0A7C9N9D0_9ACTN</name>
<dbReference type="GO" id="GO:0005829">
    <property type="term" value="C:cytosol"/>
    <property type="evidence" value="ECO:0007669"/>
    <property type="project" value="TreeGrafter"/>
</dbReference>
<evidence type="ECO:0000313" key="2">
    <source>
        <dbReference type="EMBL" id="NAS24853.1"/>
    </source>
</evidence>
<dbReference type="GO" id="GO:0005524">
    <property type="term" value="F:ATP binding"/>
    <property type="evidence" value="ECO:0007669"/>
    <property type="project" value="UniProtKB-KW"/>
</dbReference>
<proteinExistence type="predicted"/>
<dbReference type="GO" id="GO:0000725">
    <property type="term" value="P:recombinational repair"/>
    <property type="evidence" value="ECO:0007669"/>
    <property type="project" value="TreeGrafter"/>
</dbReference>
<keyword evidence="3" id="KW-1185">Reference proteome</keyword>
<protein>
    <submittedName>
        <fullName evidence="2">ATP-binding domain-containing protein</fullName>
    </submittedName>
</protein>
<organism evidence="2 3">
    <name type="scientific">Herbidospora solisilvae</name>
    <dbReference type="NCBI Taxonomy" id="2696284"/>
    <lineage>
        <taxon>Bacteria</taxon>
        <taxon>Bacillati</taxon>
        <taxon>Actinomycetota</taxon>
        <taxon>Actinomycetes</taxon>
        <taxon>Streptosporangiales</taxon>
        <taxon>Streptosporangiaceae</taxon>
        <taxon>Herbidospora</taxon>
    </lineage>
</organism>
<dbReference type="GO" id="GO:0043138">
    <property type="term" value="F:3'-5' DNA helicase activity"/>
    <property type="evidence" value="ECO:0007669"/>
    <property type="project" value="TreeGrafter"/>
</dbReference>
<keyword evidence="2" id="KW-0067">ATP-binding</keyword>
<evidence type="ECO:0000313" key="3">
    <source>
        <dbReference type="Proteomes" id="UP000479526"/>
    </source>
</evidence>
<dbReference type="Pfam" id="PF13538">
    <property type="entry name" value="UvrD_C_2"/>
    <property type="match status" value="1"/>
</dbReference>
<dbReference type="InterPro" id="IPR000212">
    <property type="entry name" value="DNA_helicase_UvrD/REP"/>
</dbReference>